<dbReference type="AlphaFoldDB" id="A0A914Q9U7"/>
<evidence type="ECO:0000313" key="2">
    <source>
        <dbReference type="WBParaSite" id="PDA_v2.g28293.t1"/>
    </source>
</evidence>
<protein>
    <submittedName>
        <fullName evidence="2">Uncharacterized protein</fullName>
    </submittedName>
</protein>
<dbReference type="Proteomes" id="UP000887578">
    <property type="component" value="Unplaced"/>
</dbReference>
<sequence>MAQKFPFLPNLMSYIWKSSNGEIRQKLFQTCKYFFSKHPTPICYKLALGYNDRYVEYYHQQSVIVKCNYLLKFRVERFHVTTSLCVRDSYLLNLLSSFISQIYKCDVKFMEIWNQYLSFNELKFLMGSKNVEELIFNDVHILNVDNSPVPLEDVLAMTPKIQIIK</sequence>
<name>A0A914Q9U7_9BILA</name>
<organism evidence="1 2">
    <name type="scientific">Panagrolaimus davidi</name>
    <dbReference type="NCBI Taxonomy" id="227884"/>
    <lineage>
        <taxon>Eukaryota</taxon>
        <taxon>Metazoa</taxon>
        <taxon>Ecdysozoa</taxon>
        <taxon>Nematoda</taxon>
        <taxon>Chromadorea</taxon>
        <taxon>Rhabditida</taxon>
        <taxon>Tylenchina</taxon>
        <taxon>Panagrolaimomorpha</taxon>
        <taxon>Panagrolaimoidea</taxon>
        <taxon>Panagrolaimidae</taxon>
        <taxon>Panagrolaimus</taxon>
    </lineage>
</organism>
<accession>A0A914Q9U7</accession>
<keyword evidence="1" id="KW-1185">Reference proteome</keyword>
<reference evidence="2" key="1">
    <citation type="submission" date="2022-11" db="UniProtKB">
        <authorList>
            <consortium name="WormBaseParasite"/>
        </authorList>
    </citation>
    <scope>IDENTIFICATION</scope>
</reference>
<proteinExistence type="predicted"/>
<evidence type="ECO:0000313" key="1">
    <source>
        <dbReference type="Proteomes" id="UP000887578"/>
    </source>
</evidence>
<dbReference type="WBParaSite" id="PDA_v2.g28293.t1">
    <property type="protein sequence ID" value="PDA_v2.g28293.t1"/>
    <property type="gene ID" value="PDA_v2.g28293"/>
</dbReference>